<dbReference type="AlphaFoldDB" id="A0A117L0Y4"/>
<gene>
    <name evidence="1" type="ORF">XD54_1609</name>
</gene>
<name>A0A117L0Y4_9EURY</name>
<dbReference type="GeneID" id="8095149"/>
<dbReference type="EMBL" id="LGFD01000036">
    <property type="protein sequence ID" value="KUK17096.1"/>
    <property type="molecule type" value="Genomic_DNA"/>
</dbReference>
<sequence>MGNLGAKPKVVVPLDKEDMIKSIKGHSNYSKEIYGMHEDVINETLENYDKLKEDYLNDHSRARIVRIVINEDNNLPLAIEFHRKDDSFKGFSIAIGKPYIKNGKSNGHD</sequence>
<protein>
    <submittedName>
        <fullName evidence="1">Uncharacterized protein</fullName>
    </submittedName>
</protein>
<reference evidence="2" key="1">
    <citation type="journal article" date="2015" name="MBio">
        <title>Genome-Resolved Metagenomic Analysis Reveals Roles for Candidate Phyla and Other Microbial Community Members in Biogeochemical Transformations in Oil Reservoirs.</title>
        <authorList>
            <person name="Hu P."/>
            <person name="Tom L."/>
            <person name="Singh A."/>
            <person name="Thomas B.C."/>
            <person name="Baker B.J."/>
            <person name="Piceno Y.M."/>
            <person name="Andersen G.L."/>
            <person name="Banfield J.F."/>
        </authorList>
    </citation>
    <scope>NUCLEOTIDE SEQUENCE [LARGE SCALE GENOMIC DNA]</scope>
</reference>
<accession>A0A117L0Y4</accession>
<evidence type="ECO:0000313" key="2">
    <source>
        <dbReference type="Proteomes" id="UP000053911"/>
    </source>
</evidence>
<organism evidence="1 2">
    <name type="scientific">Thermococcus sibiricus</name>
    <dbReference type="NCBI Taxonomy" id="172049"/>
    <lineage>
        <taxon>Archaea</taxon>
        <taxon>Methanobacteriati</taxon>
        <taxon>Methanobacteriota</taxon>
        <taxon>Thermococci</taxon>
        <taxon>Thermococcales</taxon>
        <taxon>Thermococcaceae</taxon>
        <taxon>Thermococcus</taxon>
    </lineage>
</organism>
<dbReference type="Proteomes" id="UP000053911">
    <property type="component" value="Unassembled WGS sequence"/>
</dbReference>
<dbReference type="RefSeq" id="WP_012766206.1">
    <property type="nucleotide sequence ID" value="NZ_LGFD01000036.1"/>
</dbReference>
<dbReference type="OMA" id="GKPHIKS"/>
<proteinExistence type="predicted"/>
<dbReference type="PATRIC" id="fig|172049.5.peg.1080"/>
<evidence type="ECO:0000313" key="1">
    <source>
        <dbReference type="EMBL" id="KUK17096.1"/>
    </source>
</evidence>
<comment type="caution">
    <text evidence="1">The sequence shown here is derived from an EMBL/GenBank/DDBJ whole genome shotgun (WGS) entry which is preliminary data.</text>
</comment>